<evidence type="ECO:0000313" key="3">
    <source>
        <dbReference type="EMBL" id="WVW85502.1"/>
    </source>
</evidence>
<reference evidence="3" key="4">
    <citation type="submission" date="2024-02" db="EMBL/GenBank/DDBJ databases">
        <title>Comparative genomics of Cryptococcus and Kwoniella reveals pathogenesis evolution and contrasting modes of karyotype evolution via chromosome fusion or intercentromeric recombination.</title>
        <authorList>
            <person name="Coelho M.A."/>
            <person name="David-Palma M."/>
            <person name="Shea T."/>
            <person name="Bowers K."/>
            <person name="McGinley-Smith S."/>
            <person name="Mohammad A.W."/>
            <person name="Gnirke A."/>
            <person name="Yurkov A.M."/>
            <person name="Nowrousian M."/>
            <person name="Sun S."/>
            <person name="Cuomo C.A."/>
            <person name="Heitman J."/>
        </authorList>
    </citation>
    <scope>NUCLEOTIDE SEQUENCE</scope>
    <source>
        <strain evidence="3">CBS 10118</strain>
    </source>
</reference>
<feature type="region of interest" description="Disordered" evidence="1">
    <location>
        <begin position="1"/>
        <end position="20"/>
    </location>
</feature>
<reference evidence="2" key="3">
    <citation type="submission" date="2014-01" db="EMBL/GenBank/DDBJ databases">
        <title>Evolution of pathogenesis and genome organization in the Tremellales.</title>
        <authorList>
            <person name="Cuomo C."/>
            <person name="Litvintseva A."/>
            <person name="Heitman J."/>
            <person name="Chen Y."/>
            <person name="Sun S."/>
            <person name="Springer D."/>
            <person name="Dromer F."/>
            <person name="Young S."/>
            <person name="Zeng Q."/>
            <person name="Chapman S."/>
            <person name="Gujja S."/>
            <person name="Saif S."/>
            <person name="Birren B."/>
        </authorList>
    </citation>
    <scope>NUCLEOTIDE SEQUENCE</scope>
    <source>
        <strain evidence="2">CBS 10118</strain>
    </source>
</reference>
<dbReference type="VEuPathDB" id="FungiDB:I302_06719"/>
<dbReference type="EMBL" id="CP144546">
    <property type="protein sequence ID" value="WVW85502.1"/>
    <property type="molecule type" value="Genomic_DNA"/>
</dbReference>
<proteinExistence type="predicted"/>
<dbReference type="AlphaFoldDB" id="A0A1B9FY93"/>
<feature type="compositionally biased region" description="Polar residues" evidence="1">
    <location>
        <begin position="1"/>
        <end position="10"/>
    </location>
</feature>
<dbReference type="RefSeq" id="XP_019044805.1">
    <property type="nucleotide sequence ID" value="XM_019193328.1"/>
</dbReference>
<gene>
    <name evidence="2" type="ORF">I302_06719</name>
    <name evidence="3" type="ORF">I302_107540</name>
</gene>
<keyword evidence="4" id="KW-1185">Reference proteome</keyword>
<evidence type="ECO:0000313" key="2">
    <source>
        <dbReference type="EMBL" id="OCF23735.1"/>
    </source>
</evidence>
<organism evidence="2">
    <name type="scientific">Kwoniella bestiolae CBS 10118</name>
    <dbReference type="NCBI Taxonomy" id="1296100"/>
    <lineage>
        <taxon>Eukaryota</taxon>
        <taxon>Fungi</taxon>
        <taxon>Dikarya</taxon>
        <taxon>Basidiomycota</taxon>
        <taxon>Agaricomycotina</taxon>
        <taxon>Tremellomycetes</taxon>
        <taxon>Tremellales</taxon>
        <taxon>Cryptococcaceae</taxon>
        <taxon>Kwoniella</taxon>
    </lineage>
</organism>
<dbReference type="EMBL" id="KI894023">
    <property type="protein sequence ID" value="OCF23735.1"/>
    <property type="molecule type" value="Genomic_DNA"/>
</dbReference>
<evidence type="ECO:0000256" key="1">
    <source>
        <dbReference type="SAM" id="MobiDB-lite"/>
    </source>
</evidence>
<reference evidence="2" key="1">
    <citation type="submission" date="2013-07" db="EMBL/GenBank/DDBJ databases">
        <title>The Genome Sequence of Cryptococcus bestiolae CBS10118.</title>
        <authorList>
            <consortium name="The Broad Institute Genome Sequencing Platform"/>
            <person name="Cuomo C."/>
            <person name="Litvintseva A."/>
            <person name="Chen Y."/>
            <person name="Heitman J."/>
            <person name="Sun S."/>
            <person name="Springer D."/>
            <person name="Dromer F."/>
            <person name="Young S.K."/>
            <person name="Zeng Q."/>
            <person name="Gargeya S."/>
            <person name="Fitzgerald M."/>
            <person name="Abouelleil A."/>
            <person name="Alvarado L."/>
            <person name="Berlin A.M."/>
            <person name="Chapman S.B."/>
            <person name="Dewar J."/>
            <person name="Goldberg J."/>
            <person name="Griggs A."/>
            <person name="Gujja S."/>
            <person name="Hansen M."/>
            <person name="Howarth C."/>
            <person name="Imamovic A."/>
            <person name="Larimer J."/>
            <person name="McCowan C."/>
            <person name="Murphy C."/>
            <person name="Pearson M."/>
            <person name="Priest M."/>
            <person name="Roberts A."/>
            <person name="Saif S."/>
            <person name="Shea T."/>
            <person name="Sykes S."/>
            <person name="Wortman J."/>
            <person name="Nusbaum C."/>
            <person name="Birren B."/>
        </authorList>
    </citation>
    <scope>NUCLEOTIDE SEQUENCE [LARGE SCALE GENOMIC DNA]</scope>
    <source>
        <strain evidence="2">CBS 10118</strain>
    </source>
</reference>
<protein>
    <submittedName>
        <fullName evidence="2">Uncharacterized protein</fullName>
    </submittedName>
</protein>
<accession>A0A1B9FY93</accession>
<sequence length="135" mass="14864">MTTTVTSPGNTVWLPCPTPRARADQGDLSNAKRMQLGLPLATPHIRNGRASGKPSCTFRHVTKTEVMTLGPTEKPPITSWITVRTCAATRTIYHTGTLELIKVTTSAFIPTADSRDAHLFILLLLVTYLRYETNN</sequence>
<dbReference type="KEGG" id="kbi:30211118"/>
<dbReference type="GeneID" id="30211118"/>
<evidence type="ECO:0000313" key="4">
    <source>
        <dbReference type="Proteomes" id="UP000092730"/>
    </source>
</evidence>
<dbReference type="Proteomes" id="UP000092730">
    <property type="component" value="Chromosome 6"/>
</dbReference>
<name>A0A1B9FY93_9TREE</name>
<reference evidence="3" key="2">
    <citation type="submission" date="2013-07" db="EMBL/GenBank/DDBJ databases">
        <authorList>
            <consortium name="The Broad Institute Genome Sequencing Platform"/>
            <person name="Cuomo C."/>
            <person name="Litvintseva A."/>
            <person name="Chen Y."/>
            <person name="Heitman J."/>
            <person name="Sun S."/>
            <person name="Springer D."/>
            <person name="Dromer F."/>
            <person name="Young S.K."/>
            <person name="Zeng Q."/>
            <person name="Gargeya S."/>
            <person name="Fitzgerald M."/>
            <person name="Abouelleil A."/>
            <person name="Alvarado L."/>
            <person name="Berlin A.M."/>
            <person name="Chapman S.B."/>
            <person name="Dewar J."/>
            <person name="Goldberg J."/>
            <person name="Griggs A."/>
            <person name="Gujja S."/>
            <person name="Hansen M."/>
            <person name="Howarth C."/>
            <person name="Imamovic A."/>
            <person name="Larimer J."/>
            <person name="McCowan C."/>
            <person name="Murphy C."/>
            <person name="Pearson M."/>
            <person name="Priest M."/>
            <person name="Roberts A."/>
            <person name="Saif S."/>
            <person name="Shea T."/>
            <person name="Sykes S."/>
            <person name="Wortman J."/>
            <person name="Nusbaum C."/>
            <person name="Birren B."/>
        </authorList>
    </citation>
    <scope>NUCLEOTIDE SEQUENCE</scope>
    <source>
        <strain evidence="3">CBS 10118</strain>
    </source>
</reference>